<keyword evidence="1" id="KW-0677">Repeat</keyword>
<keyword evidence="4" id="KW-0808">Transferase</keyword>
<dbReference type="InterPro" id="IPR050498">
    <property type="entry name" value="Ycf3"/>
</dbReference>
<evidence type="ECO:0000313" key="5">
    <source>
        <dbReference type="Proteomes" id="UP000054725"/>
    </source>
</evidence>
<dbReference type="PROSITE" id="PS50005">
    <property type="entry name" value="TPR"/>
    <property type="match status" value="4"/>
</dbReference>
<dbReference type="GO" id="GO:0032259">
    <property type="term" value="P:methylation"/>
    <property type="evidence" value="ECO:0007669"/>
    <property type="project" value="UniProtKB-KW"/>
</dbReference>
<protein>
    <submittedName>
        <fullName evidence="4">Methyltransferase</fullName>
    </submittedName>
</protein>
<organism evidence="4 5">
    <name type="scientific">Legionella nautarum</name>
    <dbReference type="NCBI Taxonomy" id="45070"/>
    <lineage>
        <taxon>Bacteria</taxon>
        <taxon>Pseudomonadati</taxon>
        <taxon>Pseudomonadota</taxon>
        <taxon>Gammaproteobacteria</taxon>
        <taxon>Legionellales</taxon>
        <taxon>Legionellaceae</taxon>
        <taxon>Legionella</taxon>
    </lineage>
</organism>
<evidence type="ECO:0000313" key="4">
    <source>
        <dbReference type="EMBL" id="KTD32765.1"/>
    </source>
</evidence>
<sequence length="373" mass="43330">MPIKKKKADAEKWYKSGLIHFNEGRFEKAILDFNKAIDLNCTNAEYFFCRGNAYRKLGNFLAARRNYKKATSIDPNHFPSYTNWALSYTRAYEGLNVNSPVHDHFKMADKCYKKAIEIKPSFVVPYYNLGNIYYRNGGDLNAAKAYFDQAIQYDPNHASAYNNRGNAYLALGEKDLALADYNKAVEIDPFCIAAYINRSKINLEKGNYKLALQDMPFITDEDLLRTIAERAKEQDNLPDIEALIKNARKLNFLITKYKLQLNEAEALLAMQESTRTWLLQGWLQLVTAHDIDNNRVDVNNRTNLPAELWEFISMFMVGLDRKGTYKVQDVLKQQLKDGFTERPYNNASFFKTTPQTREQIDAAESRYQRRNWF</sequence>
<feature type="repeat" description="TPR" evidence="3">
    <location>
        <begin position="10"/>
        <end position="43"/>
    </location>
</feature>
<proteinExistence type="predicted"/>
<dbReference type="Pfam" id="PF00515">
    <property type="entry name" value="TPR_1"/>
    <property type="match status" value="1"/>
</dbReference>
<feature type="repeat" description="TPR" evidence="3">
    <location>
        <begin position="158"/>
        <end position="191"/>
    </location>
</feature>
<evidence type="ECO:0000256" key="2">
    <source>
        <dbReference type="ARBA" id="ARBA00022803"/>
    </source>
</evidence>
<dbReference type="SMART" id="SM00028">
    <property type="entry name" value="TPR"/>
    <property type="match status" value="4"/>
</dbReference>
<dbReference type="RefSeq" id="WP_058505413.1">
    <property type="nucleotide sequence ID" value="NZ_CAAAIF010000004.1"/>
</dbReference>
<feature type="repeat" description="TPR" evidence="3">
    <location>
        <begin position="44"/>
        <end position="77"/>
    </location>
</feature>
<dbReference type="STRING" id="45070.Lnau_2413"/>
<dbReference type="GO" id="GO:0008168">
    <property type="term" value="F:methyltransferase activity"/>
    <property type="evidence" value="ECO:0007669"/>
    <property type="project" value="UniProtKB-KW"/>
</dbReference>
<accession>A0A0W0WKB8</accession>
<evidence type="ECO:0000256" key="3">
    <source>
        <dbReference type="PROSITE-ProRule" id="PRU00339"/>
    </source>
</evidence>
<comment type="caution">
    <text evidence="4">The sequence shown here is derived from an EMBL/GenBank/DDBJ whole genome shotgun (WGS) entry which is preliminary data.</text>
</comment>
<dbReference type="PATRIC" id="fig|45070.6.peg.2546"/>
<keyword evidence="2 3" id="KW-0802">TPR repeat</keyword>
<keyword evidence="4" id="KW-0489">Methyltransferase</keyword>
<dbReference type="InterPro" id="IPR019734">
    <property type="entry name" value="TPR_rpt"/>
</dbReference>
<evidence type="ECO:0000256" key="1">
    <source>
        <dbReference type="ARBA" id="ARBA00022737"/>
    </source>
</evidence>
<dbReference type="Gene3D" id="1.25.40.10">
    <property type="entry name" value="Tetratricopeptide repeat domain"/>
    <property type="match status" value="3"/>
</dbReference>
<dbReference type="InterPro" id="IPR011990">
    <property type="entry name" value="TPR-like_helical_dom_sf"/>
</dbReference>
<reference evidence="4 5" key="1">
    <citation type="submission" date="2015-11" db="EMBL/GenBank/DDBJ databases">
        <title>Genomic analysis of 38 Legionella species identifies large and diverse effector repertoires.</title>
        <authorList>
            <person name="Burstein D."/>
            <person name="Amaro F."/>
            <person name="Zusman T."/>
            <person name="Lifshitz Z."/>
            <person name="Cohen O."/>
            <person name="Gilbert J.A."/>
            <person name="Pupko T."/>
            <person name="Shuman H.A."/>
            <person name="Segal G."/>
        </authorList>
    </citation>
    <scope>NUCLEOTIDE SEQUENCE [LARGE SCALE GENOMIC DNA]</scope>
    <source>
        <strain evidence="4 5">ATCC 49506</strain>
    </source>
</reference>
<dbReference type="AlphaFoldDB" id="A0A0W0WKB8"/>
<dbReference type="PANTHER" id="PTHR44858:SF1">
    <property type="entry name" value="UDP-N-ACETYLGLUCOSAMINE--PEPTIDE N-ACETYLGLUCOSAMINYLTRANSFERASE SPINDLY-RELATED"/>
    <property type="match status" value="1"/>
</dbReference>
<dbReference type="SUPFAM" id="SSF48452">
    <property type="entry name" value="TPR-like"/>
    <property type="match status" value="1"/>
</dbReference>
<dbReference type="Pfam" id="PF13414">
    <property type="entry name" value="TPR_11"/>
    <property type="match status" value="2"/>
</dbReference>
<dbReference type="EMBL" id="LNYO01000024">
    <property type="protein sequence ID" value="KTD32765.1"/>
    <property type="molecule type" value="Genomic_DNA"/>
</dbReference>
<feature type="repeat" description="TPR" evidence="3">
    <location>
        <begin position="124"/>
        <end position="157"/>
    </location>
</feature>
<dbReference type="PANTHER" id="PTHR44858">
    <property type="entry name" value="TETRATRICOPEPTIDE REPEAT PROTEIN 6"/>
    <property type="match status" value="1"/>
</dbReference>
<dbReference type="PROSITE" id="PS50293">
    <property type="entry name" value="TPR_REGION"/>
    <property type="match status" value="2"/>
</dbReference>
<dbReference type="Proteomes" id="UP000054725">
    <property type="component" value="Unassembled WGS sequence"/>
</dbReference>
<dbReference type="OrthoDB" id="9815894at2"/>
<keyword evidence="5" id="KW-1185">Reference proteome</keyword>
<name>A0A0W0WKB8_9GAMM</name>
<gene>
    <name evidence="4" type="ORF">Lnau_2413</name>
</gene>